<dbReference type="SUPFAM" id="SSF57850">
    <property type="entry name" value="RING/U-box"/>
    <property type="match status" value="1"/>
</dbReference>
<accession>A0A812VPK9</accession>
<comment type="caution">
    <text evidence="7">The sequence shown here is derived from an EMBL/GenBank/DDBJ whole genome shotgun (WGS) entry which is preliminary data.</text>
</comment>
<keyword evidence="1" id="KW-0479">Metal-binding</keyword>
<keyword evidence="2 4" id="KW-0863">Zinc-finger</keyword>
<evidence type="ECO:0000259" key="6">
    <source>
        <dbReference type="PROSITE" id="PS50089"/>
    </source>
</evidence>
<keyword evidence="3" id="KW-0862">Zinc</keyword>
<dbReference type="Gene3D" id="3.30.40.10">
    <property type="entry name" value="Zinc/RING finger domain, C3HC4 (zinc finger)"/>
    <property type="match status" value="1"/>
</dbReference>
<dbReference type="AlphaFoldDB" id="A0A812VPK9"/>
<dbReference type="SMART" id="SM00184">
    <property type="entry name" value="RING"/>
    <property type="match status" value="1"/>
</dbReference>
<keyword evidence="8" id="KW-1185">Reference proteome</keyword>
<dbReference type="GO" id="GO:0008270">
    <property type="term" value="F:zinc ion binding"/>
    <property type="evidence" value="ECO:0007669"/>
    <property type="project" value="UniProtKB-KW"/>
</dbReference>
<feature type="domain" description="RING-type" evidence="6">
    <location>
        <begin position="327"/>
        <end position="388"/>
    </location>
</feature>
<evidence type="ECO:0000256" key="2">
    <source>
        <dbReference type="ARBA" id="ARBA00022771"/>
    </source>
</evidence>
<evidence type="ECO:0000256" key="4">
    <source>
        <dbReference type="PROSITE-ProRule" id="PRU00175"/>
    </source>
</evidence>
<dbReference type="InterPro" id="IPR017907">
    <property type="entry name" value="Znf_RING_CS"/>
</dbReference>
<reference evidence="7" key="1">
    <citation type="submission" date="2021-02" db="EMBL/GenBank/DDBJ databases">
        <authorList>
            <person name="Dougan E. K."/>
            <person name="Rhodes N."/>
            <person name="Thang M."/>
            <person name="Chan C."/>
        </authorList>
    </citation>
    <scope>NUCLEOTIDE SEQUENCE</scope>
</reference>
<dbReference type="InterPro" id="IPR011992">
    <property type="entry name" value="EF-hand-dom_pair"/>
</dbReference>
<feature type="region of interest" description="Disordered" evidence="5">
    <location>
        <begin position="128"/>
        <end position="160"/>
    </location>
</feature>
<dbReference type="OrthoDB" id="418675at2759"/>
<dbReference type="EMBL" id="CAJNIZ010042879">
    <property type="protein sequence ID" value="CAE7642056.1"/>
    <property type="molecule type" value="Genomic_DNA"/>
</dbReference>
<organism evidence="7 8">
    <name type="scientific">Symbiodinium pilosum</name>
    <name type="common">Dinoflagellate</name>
    <dbReference type="NCBI Taxonomy" id="2952"/>
    <lineage>
        <taxon>Eukaryota</taxon>
        <taxon>Sar</taxon>
        <taxon>Alveolata</taxon>
        <taxon>Dinophyceae</taxon>
        <taxon>Suessiales</taxon>
        <taxon>Symbiodiniaceae</taxon>
        <taxon>Symbiodinium</taxon>
    </lineage>
</organism>
<dbReference type="InterPro" id="IPR001841">
    <property type="entry name" value="Znf_RING"/>
</dbReference>
<dbReference type="InterPro" id="IPR036770">
    <property type="entry name" value="Ankyrin_rpt-contain_sf"/>
</dbReference>
<dbReference type="Gene3D" id="1.25.40.20">
    <property type="entry name" value="Ankyrin repeat-containing domain"/>
    <property type="match status" value="1"/>
</dbReference>
<evidence type="ECO:0000256" key="5">
    <source>
        <dbReference type="SAM" id="MobiDB-lite"/>
    </source>
</evidence>
<evidence type="ECO:0000256" key="1">
    <source>
        <dbReference type="ARBA" id="ARBA00022723"/>
    </source>
</evidence>
<gene>
    <name evidence="7" type="primary">Mettl21A</name>
    <name evidence="7" type="ORF">SPIL2461_LOCUS17014</name>
</gene>
<dbReference type="PROSITE" id="PS50089">
    <property type="entry name" value="ZF_RING_2"/>
    <property type="match status" value="1"/>
</dbReference>
<proteinExistence type="predicted"/>
<dbReference type="InterPro" id="IPR013083">
    <property type="entry name" value="Znf_RING/FYVE/PHD"/>
</dbReference>
<evidence type="ECO:0000313" key="7">
    <source>
        <dbReference type="EMBL" id="CAE7642056.1"/>
    </source>
</evidence>
<dbReference type="SUPFAM" id="SSF47473">
    <property type="entry name" value="EF-hand"/>
    <property type="match status" value="1"/>
</dbReference>
<dbReference type="SUPFAM" id="SSF48403">
    <property type="entry name" value="Ankyrin repeat"/>
    <property type="match status" value="1"/>
</dbReference>
<dbReference type="PROSITE" id="PS00518">
    <property type="entry name" value="ZF_RING_1"/>
    <property type="match status" value="1"/>
</dbReference>
<evidence type="ECO:0000256" key="3">
    <source>
        <dbReference type="ARBA" id="ARBA00022833"/>
    </source>
</evidence>
<protein>
    <submittedName>
        <fullName evidence="7">Mettl21A protein</fullName>
    </submittedName>
</protein>
<name>A0A812VPK9_SYMPI</name>
<dbReference type="Proteomes" id="UP000649617">
    <property type="component" value="Unassembled WGS sequence"/>
</dbReference>
<evidence type="ECO:0000313" key="8">
    <source>
        <dbReference type="Proteomes" id="UP000649617"/>
    </source>
</evidence>
<sequence length="577" mass="63133">MDALKPSRGWSAAAGVPQAFASVDSQGRTALRLAMDGGHWNCVQPLIEACCSLRSVTEDLRSPLTAAVERGCGEEVLGLDNKLLGLSKEQLRLAGQICQIIKSKDSKDSKGVSARLDDVASQVMTHFGAQGSTQTRGSPGTLSPPPLPPKEASRSSFTKPAAGDWSPDFCLLALDLSQSRKSRRALLQPATCSALWRVSLQQNLPALAKKLAIWIGLSVNAKSGENSRSQLLDVPPYASEDSALALILERAVEEPDWLSVARILLHVGASPTSTLHGQPLLNFAQEQADKNQPGFNDMLEPLMRRMGQDIDPWIQPTALLEDRTAECPICLETLWTSTPTAFVKLVEGGGQSVFHVICAHFFCFDCASQQYMKQQQAQASEYFCPTCRATAHEVMPMPDIAVNPRLWFQFLDVNRSGEIDQNTAIQALEAMLPIDTERLHESIAGGCANWAKGHVSEQDFFAKGGLLEWIRAHQHDLAYAAKRGAAPPLPGENLESWFKHWDVERRGALDKGQVLRALCEASKTSSLETRRIQELKDGIVEFWEKYHLDEGLTRLHCKDALIAADLALLAQKVAGTA</sequence>